<keyword evidence="8" id="KW-0068">Autocatalytic cleavage</keyword>
<dbReference type="FunFam" id="2.40.50.140:FF:000025">
    <property type="entry name" value="40S ribosomal protein S28"/>
    <property type="match status" value="1"/>
</dbReference>
<feature type="region of interest" description="Disordered" evidence="17">
    <location>
        <begin position="46"/>
        <end position="113"/>
    </location>
</feature>
<dbReference type="Proteomes" id="UP000320333">
    <property type="component" value="Unassembled WGS sequence"/>
</dbReference>
<dbReference type="EMBL" id="QEAP01000165">
    <property type="protein sequence ID" value="TPX73770.1"/>
    <property type="molecule type" value="Genomic_DNA"/>
</dbReference>
<evidence type="ECO:0000256" key="17">
    <source>
        <dbReference type="SAM" id="MobiDB-lite"/>
    </source>
</evidence>
<dbReference type="InterPro" id="IPR016067">
    <property type="entry name" value="S-AdoMet_deCO2ase_core"/>
</dbReference>
<comment type="similarity">
    <text evidence="3">Belongs to the eukaryotic ribosomal protein eS28 family.</text>
</comment>
<dbReference type="GO" id="GO:0005829">
    <property type="term" value="C:cytosol"/>
    <property type="evidence" value="ECO:0007669"/>
    <property type="project" value="TreeGrafter"/>
</dbReference>
<feature type="compositionally biased region" description="Low complexity" evidence="17">
    <location>
        <begin position="77"/>
        <end position="90"/>
    </location>
</feature>
<dbReference type="GO" id="GO:1990904">
    <property type="term" value="C:ribonucleoprotein complex"/>
    <property type="evidence" value="ECO:0007669"/>
    <property type="project" value="UniProtKB-KW"/>
</dbReference>
<evidence type="ECO:0000313" key="19">
    <source>
        <dbReference type="Proteomes" id="UP000320333"/>
    </source>
</evidence>
<dbReference type="OrthoDB" id="1068353at2759"/>
<keyword evidence="12" id="KW-0865">Zymogen</keyword>
<dbReference type="STRING" id="246404.A0A507FDV4"/>
<feature type="region of interest" description="Disordered" evidence="17">
    <location>
        <begin position="282"/>
        <end position="307"/>
    </location>
</feature>
<dbReference type="HAMAP" id="MF_00292">
    <property type="entry name" value="Ribosomal_eS28"/>
    <property type="match status" value="1"/>
</dbReference>
<dbReference type="PANTHER" id="PTHR11570">
    <property type="entry name" value="S-ADENOSYLMETHIONINE DECARBOXYLASE"/>
    <property type="match status" value="1"/>
</dbReference>
<evidence type="ECO:0000256" key="11">
    <source>
        <dbReference type="ARBA" id="ARBA00023115"/>
    </source>
</evidence>
<dbReference type="UniPathway" id="UPA00331">
    <property type="reaction ID" value="UER00451"/>
</dbReference>
<keyword evidence="13" id="KW-0456">Lyase</keyword>
<evidence type="ECO:0000256" key="4">
    <source>
        <dbReference type="ARBA" id="ARBA00008466"/>
    </source>
</evidence>
<dbReference type="InterPro" id="IPR001985">
    <property type="entry name" value="S-AdoMet_decarboxylase_euk"/>
</dbReference>
<evidence type="ECO:0000256" key="2">
    <source>
        <dbReference type="ARBA" id="ARBA00004911"/>
    </source>
</evidence>
<evidence type="ECO:0000256" key="16">
    <source>
        <dbReference type="ARBA" id="ARBA00023317"/>
    </source>
</evidence>
<dbReference type="GO" id="GO:0004014">
    <property type="term" value="F:adenosylmethionine decarboxylase activity"/>
    <property type="evidence" value="ECO:0007669"/>
    <property type="project" value="UniProtKB-EC"/>
</dbReference>
<keyword evidence="14" id="KW-0704">Schiff base</keyword>
<keyword evidence="6" id="KW-0949">S-adenosyl-L-methionine</keyword>
<dbReference type="InterPro" id="IPR048283">
    <property type="entry name" value="AdoMetDC-like"/>
</dbReference>
<dbReference type="GO" id="GO:0006597">
    <property type="term" value="P:spermine biosynthetic process"/>
    <property type="evidence" value="ECO:0007669"/>
    <property type="project" value="InterPro"/>
</dbReference>
<keyword evidence="19" id="KW-1185">Reference proteome</keyword>
<accession>A0A507FDV4</accession>
<dbReference type="InterPro" id="IPR012340">
    <property type="entry name" value="NA-bd_OB-fold"/>
</dbReference>
<evidence type="ECO:0000256" key="13">
    <source>
        <dbReference type="ARBA" id="ARBA00023239"/>
    </source>
</evidence>
<dbReference type="AlphaFoldDB" id="A0A507FDV4"/>
<comment type="similarity">
    <text evidence="4">Belongs to the eukaryotic AdoMetDC family.</text>
</comment>
<dbReference type="GO" id="GO:0005840">
    <property type="term" value="C:ribosome"/>
    <property type="evidence" value="ECO:0007669"/>
    <property type="project" value="UniProtKB-KW"/>
</dbReference>
<keyword evidence="9" id="KW-0689">Ribosomal protein</keyword>
<dbReference type="SUPFAM" id="SSF50249">
    <property type="entry name" value="Nucleic acid-binding proteins"/>
    <property type="match status" value="1"/>
</dbReference>
<dbReference type="Gene3D" id="2.40.50.140">
    <property type="entry name" value="Nucleic acid-binding proteins"/>
    <property type="match status" value="1"/>
</dbReference>
<evidence type="ECO:0000256" key="8">
    <source>
        <dbReference type="ARBA" id="ARBA00022813"/>
    </source>
</evidence>
<comment type="pathway">
    <text evidence="2">Amine and polyamine biosynthesis; S-adenosylmethioninamine biosynthesis; S-adenosylmethioninamine from S-adenosyl-L-methionine: step 1/1.</text>
</comment>
<dbReference type="GO" id="GO:0008295">
    <property type="term" value="P:spermidine biosynthetic process"/>
    <property type="evidence" value="ECO:0007669"/>
    <property type="project" value="UniProtKB-KW"/>
</dbReference>
<evidence type="ECO:0000256" key="9">
    <source>
        <dbReference type="ARBA" id="ARBA00022980"/>
    </source>
</evidence>
<feature type="compositionally biased region" description="Polar residues" evidence="17">
    <location>
        <begin position="96"/>
        <end position="105"/>
    </location>
</feature>
<feature type="region of interest" description="Disordered" evidence="17">
    <location>
        <begin position="1"/>
        <end position="29"/>
    </location>
</feature>
<evidence type="ECO:0000256" key="1">
    <source>
        <dbReference type="ARBA" id="ARBA00001928"/>
    </source>
</evidence>
<evidence type="ECO:0000256" key="15">
    <source>
        <dbReference type="ARBA" id="ARBA00023274"/>
    </source>
</evidence>
<dbReference type="InterPro" id="IPR000289">
    <property type="entry name" value="Ribosomal_eS28"/>
</dbReference>
<dbReference type="InterPro" id="IPR028626">
    <property type="entry name" value="Ribosomal_eS28_CS"/>
</dbReference>
<keyword evidence="15" id="KW-0687">Ribonucleoprotein</keyword>
<dbReference type="PANTHER" id="PTHR11570:SF0">
    <property type="entry name" value="S-ADENOSYLMETHIONINE DECARBOXYLASE PROENZYME"/>
    <property type="match status" value="1"/>
</dbReference>
<dbReference type="PROSITE" id="PS00961">
    <property type="entry name" value="RIBOSOMAL_S28E"/>
    <property type="match status" value="1"/>
</dbReference>
<dbReference type="Gene3D" id="3.30.360.50">
    <property type="entry name" value="S-adenosylmethionine decarboxylase"/>
    <property type="match status" value="1"/>
</dbReference>
<dbReference type="GO" id="GO:0006412">
    <property type="term" value="P:translation"/>
    <property type="evidence" value="ECO:0007669"/>
    <property type="project" value="InterPro"/>
</dbReference>
<organism evidence="18 19">
    <name type="scientific">Chytriomyces confervae</name>
    <dbReference type="NCBI Taxonomy" id="246404"/>
    <lineage>
        <taxon>Eukaryota</taxon>
        <taxon>Fungi</taxon>
        <taxon>Fungi incertae sedis</taxon>
        <taxon>Chytridiomycota</taxon>
        <taxon>Chytridiomycota incertae sedis</taxon>
        <taxon>Chytridiomycetes</taxon>
        <taxon>Chytridiales</taxon>
        <taxon>Chytriomycetaceae</taxon>
        <taxon>Chytriomyces</taxon>
    </lineage>
</organism>
<dbReference type="CDD" id="cd04457">
    <property type="entry name" value="S1_S28E"/>
    <property type="match status" value="1"/>
</dbReference>
<evidence type="ECO:0000256" key="7">
    <source>
        <dbReference type="ARBA" id="ARBA00022793"/>
    </source>
</evidence>
<evidence type="ECO:0000256" key="10">
    <source>
        <dbReference type="ARBA" id="ARBA00023066"/>
    </source>
</evidence>
<evidence type="ECO:0000256" key="6">
    <source>
        <dbReference type="ARBA" id="ARBA00022691"/>
    </source>
</evidence>
<reference evidence="18 19" key="1">
    <citation type="journal article" date="2019" name="Sci. Rep.">
        <title>Comparative genomics of chytrid fungi reveal insights into the obligate biotrophic and pathogenic lifestyle of Synchytrium endobioticum.</title>
        <authorList>
            <person name="van de Vossenberg B.T.L.H."/>
            <person name="Warris S."/>
            <person name="Nguyen H.D.T."/>
            <person name="van Gent-Pelzer M.P.E."/>
            <person name="Joly D.L."/>
            <person name="van de Geest H.C."/>
            <person name="Bonants P.J.M."/>
            <person name="Smith D.S."/>
            <person name="Levesque C.A."/>
            <person name="van der Lee T.A.J."/>
        </authorList>
    </citation>
    <scope>NUCLEOTIDE SEQUENCE [LARGE SCALE GENOMIC DNA]</scope>
    <source>
        <strain evidence="18 19">CBS 675.73</strain>
    </source>
</reference>
<dbReference type="InterPro" id="IPR018166">
    <property type="entry name" value="S-AdoMet_deCO2ase_CS"/>
</dbReference>
<protein>
    <recommendedName>
        <fullName evidence="5">adenosylmethionine decarboxylase</fullName>
        <ecNumber evidence="5">4.1.1.50</ecNumber>
    </recommendedName>
</protein>
<gene>
    <name evidence="18" type="primary">SPE2</name>
    <name evidence="18" type="ORF">CcCBS67573_g04961</name>
</gene>
<name>A0A507FDV4_9FUNG</name>
<dbReference type="Gene3D" id="3.60.90.10">
    <property type="entry name" value="S-adenosylmethionine decarboxylase"/>
    <property type="match status" value="1"/>
</dbReference>
<dbReference type="GO" id="GO:0003735">
    <property type="term" value="F:structural constituent of ribosome"/>
    <property type="evidence" value="ECO:0007669"/>
    <property type="project" value="InterPro"/>
</dbReference>
<dbReference type="Pfam" id="PF01200">
    <property type="entry name" value="Ribosomal_S28e"/>
    <property type="match status" value="1"/>
</dbReference>
<keyword evidence="7" id="KW-0210">Decarboxylase</keyword>
<evidence type="ECO:0000313" key="18">
    <source>
        <dbReference type="EMBL" id="TPX73770.1"/>
    </source>
</evidence>
<dbReference type="Pfam" id="PF01536">
    <property type="entry name" value="SAM_decarbox"/>
    <property type="match status" value="2"/>
</dbReference>
<evidence type="ECO:0000256" key="14">
    <source>
        <dbReference type="ARBA" id="ARBA00023270"/>
    </source>
</evidence>
<keyword evidence="11" id="KW-0620">Polyamine biosynthesis</keyword>
<sequence>MVNSAVNPPKSPHPYNHHIYSTEPPAEDKLTLSGFEGPEKLLEIWFRPTNGSSGPDGDNRSETPSSLVDSIHSASFTGPAASHTTTATPSLEDDTASNSDNSESGSFGVDSFIDAPTHPYNNGNAHANSGSSQWSYKRTGLRTVPRPVWEEMLDIVKCKVLSVINNEHADAYLLSESSMFVYPNRIMLKTCGTTTLLNAIPRIFEIARDYCEMFDIEALFYSRKAFLFPERQIYPHGKWGDEVAYLEKLFPEDSYDTSGYVVGKVNGDHWCLYTATPCEEKSLNEDGDELSSNSSAVTSSEEDDEDEVTLEIMMQELDPEVTKLFWRTEDEQRDAKELEAREVVEGKLDLSNIVNLAKQPQGINGVHKNIRKAERRLLKDTGIEEIYPCSMVDDFLFDPCGYSLNGLLGPYYWTIHVTPEDICSYASFETTIPVRKFRSAAIGVAGSTEVVSSKESAPDGTAKPAFRQGSASEYETYEDVIDQVLECFKPGKFSVTLFSRNSHSKKHGREGRGLIDAGNIPGFKRADRIVSSLGKWDLVFSHYTKATAAKAAVPEVAPQTAEGMDSGKNAAPKLARVTKVLGRTGSRGGVTQVRVEFIDDHSRSIVRNVKGPVRDGDILTLLESEREARRLR</sequence>
<proteinExistence type="inferred from homology"/>
<dbReference type="EC" id="4.1.1.50" evidence="5"/>
<keyword evidence="16" id="KW-0670">Pyruvate</keyword>
<dbReference type="SUPFAM" id="SSF56276">
    <property type="entry name" value="S-adenosylmethionine decarboxylase"/>
    <property type="match status" value="2"/>
</dbReference>
<comment type="caution">
    <text evidence="18">The sequence shown here is derived from an EMBL/GenBank/DDBJ whole genome shotgun (WGS) entry which is preliminary data.</text>
</comment>
<dbReference type="PROSITE" id="PS01336">
    <property type="entry name" value="ADOMETDC"/>
    <property type="match status" value="1"/>
</dbReference>
<dbReference type="NCBIfam" id="TIGR00535">
    <property type="entry name" value="SAM_DCase"/>
    <property type="match status" value="1"/>
</dbReference>
<evidence type="ECO:0000256" key="5">
    <source>
        <dbReference type="ARBA" id="ARBA00012357"/>
    </source>
</evidence>
<evidence type="ECO:0000256" key="3">
    <source>
        <dbReference type="ARBA" id="ARBA00005943"/>
    </source>
</evidence>
<comment type="cofactor">
    <cofactor evidence="1">
        <name>pyruvate</name>
        <dbReference type="ChEBI" id="CHEBI:15361"/>
    </cofactor>
</comment>
<keyword evidence="10" id="KW-0745">Spermidine biosynthesis</keyword>
<evidence type="ECO:0000256" key="12">
    <source>
        <dbReference type="ARBA" id="ARBA00023145"/>
    </source>
</evidence>
<feature type="compositionally biased region" description="Polar residues" evidence="17">
    <location>
        <begin position="62"/>
        <end position="76"/>
    </location>
</feature>